<feature type="domain" description="Pectinesterase inhibitor" evidence="2">
    <location>
        <begin position="24"/>
        <end position="155"/>
    </location>
</feature>
<proteinExistence type="predicted"/>
<evidence type="ECO:0000313" key="3">
    <source>
        <dbReference type="EMBL" id="KAH6827302.1"/>
    </source>
</evidence>
<dbReference type="Pfam" id="PF04043">
    <property type="entry name" value="PMEI"/>
    <property type="match status" value="1"/>
</dbReference>
<evidence type="ECO:0000313" key="4">
    <source>
        <dbReference type="Proteomes" id="UP001190926"/>
    </source>
</evidence>
<keyword evidence="4" id="KW-1185">Reference proteome</keyword>
<organism evidence="3 4">
    <name type="scientific">Perilla frutescens var. hirtella</name>
    <name type="common">Perilla citriodora</name>
    <name type="synonym">Perilla setoyensis</name>
    <dbReference type="NCBI Taxonomy" id="608512"/>
    <lineage>
        <taxon>Eukaryota</taxon>
        <taxon>Viridiplantae</taxon>
        <taxon>Streptophyta</taxon>
        <taxon>Embryophyta</taxon>
        <taxon>Tracheophyta</taxon>
        <taxon>Spermatophyta</taxon>
        <taxon>Magnoliopsida</taxon>
        <taxon>eudicotyledons</taxon>
        <taxon>Gunneridae</taxon>
        <taxon>Pentapetalae</taxon>
        <taxon>asterids</taxon>
        <taxon>lamiids</taxon>
        <taxon>Lamiales</taxon>
        <taxon>Lamiaceae</taxon>
        <taxon>Nepetoideae</taxon>
        <taxon>Elsholtzieae</taxon>
        <taxon>Perilla</taxon>
    </lineage>
</organism>
<dbReference type="InterPro" id="IPR035513">
    <property type="entry name" value="Invertase/methylesterase_inhib"/>
</dbReference>
<dbReference type="InterPro" id="IPR006501">
    <property type="entry name" value="Pectinesterase_inhib_dom"/>
</dbReference>
<dbReference type="AlphaFoldDB" id="A0AAD4J566"/>
<feature type="signal peptide" evidence="1">
    <location>
        <begin position="1"/>
        <end position="21"/>
    </location>
</feature>
<accession>A0AAD4J566</accession>
<evidence type="ECO:0000256" key="1">
    <source>
        <dbReference type="SAM" id="SignalP"/>
    </source>
</evidence>
<feature type="chain" id="PRO_5042130903" description="Pectinesterase inhibitor domain-containing protein" evidence="1">
    <location>
        <begin position="22"/>
        <end position="173"/>
    </location>
</feature>
<name>A0AAD4J566_PERFH</name>
<evidence type="ECO:0000259" key="2">
    <source>
        <dbReference type="Pfam" id="PF04043"/>
    </source>
</evidence>
<dbReference type="GO" id="GO:0004857">
    <property type="term" value="F:enzyme inhibitor activity"/>
    <property type="evidence" value="ECO:0007669"/>
    <property type="project" value="InterPro"/>
</dbReference>
<dbReference type="Proteomes" id="UP001190926">
    <property type="component" value="Unassembled WGS sequence"/>
</dbReference>
<comment type="caution">
    <text evidence="3">The sequence shown here is derived from an EMBL/GenBank/DDBJ whole genome shotgun (WGS) entry which is preliminary data.</text>
</comment>
<reference evidence="3 4" key="1">
    <citation type="journal article" date="2021" name="Nat. Commun.">
        <title>Incipient diploidization of the medicinal plant Perilla within 10,000 years.</title>
        <authorList>
            <person name="Zhang Y."/>
            <person name="Shen Q."/>
            <person name="Leng L."/>
            <person name="Zhang D."/>
            <person name="Chen S."/>
            <person name="Shi Y."/>
            <person name="Ning Z."/>
            <person name="Chen S."/>
        </authorList>
    </citation>
    <scope>NUCLEOTIDE SEQUENCE [LARGE SCALE GENOMIC DNA]</scope>
    <source>
        <strain evidence="4">cv. PC099</strain>
    </source>
</reference>
<dbReference type="SUPFAM" id="SSF101148">
    <property type="entry name" value="Plant invertase/pectin methylesterase inhibitor"/>
    <property type="match status" value="1"/>
</dbReference>
<dbReference type="EMBL" id="SDAM02000150">
    <property type="protein sequence ID" value="KAH6827302.1"/>
    <property type="molecule type" value="Genomic_DNA"/>
</dbReference>
<dbReference type="Gene3D" id="1.20.140.40">
    <property type="entry name" value="Invertase/pectin methylesterase inhibitor family protein"/>
    <property type="match status" value="1"/>
</dbReference>
<gene>
    <name evidence="3" type="ORF">C2S53_005439</name>
</gene>
<protein>
    <recommendedName>
        <fullName evidence="2">Pectinesterase inhibitor domain-containing protein</fullName>
    </recommendedName>
</protein>
<dbReference type="NCBIfam" id="TIGR01614">
    <property type="entry name" value="PME_inhib"/>
    <property type="match status" value="1"/>
</dbReference>
<sequence length="173" mass="18618">MAKGASLTAMLVLLQIICADAGLDAACKKAQDAKFCASLLKPYAAQLAYNNPVKAGLAAMNATLRRVDELREYMVHEAVQEQTSPEELDTLSHCLSNVGNGEGALEVAVQLLNQTEGAERDELLKMIESAKSELTICLHSLTNHKTIQQAVREALRLTEESLLACSVAQALLP</sequence>
<keyword evidence="1" id="KW-0732">Signal</keyword>